<protein>
    <recommendedName>
        <fullName evidence="5">Glycosyltransferase 2-like domain-containing protein</fullName>
    </recommendedName>
</protein>
<keyword evidence="3" id="KW-0808">Transferase</keyword>
<feature type="transmembrane region" description="Helical" evidence="4">
    <location>
        <begin position="287"/>
        <end position="308"/>
    </location>
</feature>
<dbReference type="RefSeq" id="WP_104811389.1">
    <property type="nucleotide sequence ID" value="NZ_MQUB01000001.1"/>
</dbReference>
<keyword evidence="4" id="KW-0472">Membrane</keyword>
<evidence type="ECO:0000259" key="5">
    <source>
        <dbReference type="Pfam" id="PF00535"/>
    </source>
</evidence>
<dbReference type="InterPro" id="IPR029044">
    <property type="entry name" value="Nucleotide-diphossugar_trans"/>
</dbReference>
<evidence type="ECO:0000256" key="1">
    <source>
        <dbReference type="ARBA" id="ARBA00006739"/>
    </source>
</evidence>
<name>A0A2S7KLG3_9FLAO</name>
<evidence type="ECO:0000256" key="4">
    <source>
        <dbReference type="SAM" id="Phobius"/>
    </source>
</evidence>
<evidence type="ECO:0000256" key="2">
    <source>
        <dbReference type="ARBA" id="ARBA00022676"/>
    </source>
</evidence>
<dbReference type="PANTHER" id="PTHR43630">
    <property type="entry name" value="POLY-BETA-1,6-N-ACETYL-D-GLUCOSAMINE SYNTHASE"/>
    <property type="match status" value="1"/>
</dbReference>
<dbReference type="Pfam" id="PF00535">
    <property type="entry name" value="Glycos_transf_2"/>
    <property type="match status" value="1"/>
</dbReference>
<keyword evidence="7" id="KW-1185">Reference proteome</keyword>
<comment type="caution">
    <text evidence="6">The sequence shown here is derived from an EMBL/GenBank/DDBJ whole genome shotgun (WGS) entry which is preliminary data.</text>
</comment>
<dbReference type="PANTHER" id="PTHR43630:SF1">
    <property type="entry name" value="POLY-BETA-1,6-N-ACETYL-D-GLUCOSAMINE SYNTHASE"/>
    <property type="match status" value="1"/>
</dbReference>
<accession>A0A2S7KLG3</accession>
<feature type="transmembrane region" description="Helical" evidence="4">
    <location>
        <begin position="341"/>
        <end position="363"/>
    </location>
</feature>
<keyword evidence="4" id="KW-1133">Transmembrane helix</keyword>
<evidence type="ECO:0000256" key="3">
    <source>
        <dbReference type="ARBA" id="ARBA00022679"/>
    </source>
</evidence>
<comment type="similarity">
    <text evidence="1">Belongs to the glycosyltransferase 2 family.</text>
</comment>
<dbReference type="InterPro" id="IPR001173">
    <property type="entry name" value="Glyco_trans_2-like"/>
</dbReference>
<organism evidence="6 7">
    <name type="scientific">Aureitalea marina</name>
    <dbReference type="NCBI Taxonomy" id="930804"/>
    <lineage>
        <taxon>Bacteria</taxon>
        <taxon>Pseudomonadati</taxon>
        <taxon>Bacteroidota</taxon>
        <taxon>Flavobacteriia</taxon>
        <taxon>Flavobacteriales</taxon>
        <taxon>Flavobacteriaceae</taxon>
        <taxon>Aureitalea</taxon>
    </lineage>
</organism>
<feature type="domain" description="Glycosyltransferase 2-like" evidence="5">
    <location>
        <begin position="41"/>
        <end position="173"/>
    </location>
</feature>
<sequence>MIWLLTISGIAYLMVLVWLLIGIRSRIPLAVTEGPPQISFSIVIVFRNEAKRIGPLLKSLAKLDYPRQLMEVIFVDDDSDDNGADLIRSELRNLDPDLQFRIIDNQRSSGSPKKDAITLAIEESVMDWIACTDADCILAEAWLSNLDKHIRVHDPICLSGPVSLKANYKLQEQVQLFELLGLQQFARAGFGWKRPILSNGANLAYKKQAFRDVSGFKGNDQLASGDDQFLVEKFFHVNASRCQMIDHPSHMVRTFAETSWGAVIQQRVRWASKQLGNGPRTSRSIGLLLLGINLMLIFGFAWAVIGVFSWKAWFAYYFFKTLIDGSILLISYPIARRDLHLWMLPMMILIYPVILLIVAISSLSGQYQWRGRSFDKQP</sequence>
<dbReference type="Proteomes" id="UP000239800">
    <property type="component" value="Unassembled WGS sequence"/>
</dbReference>
<reference evidence="6 7" key="1">
    <citation type="submission" date="2016-11" db="EMBL/GenBank/DDBJ databases">
        <title>Trade-off between light-utilization and light-protection in marine flavobacteria.</title>
        <authorList>
            <person name="Kumagai Y."/>
        </authorList>
    </citation>
    <scope>NUCLEOTIDE SEQUENCE [LARGE SCALE GENOMIC DNA]</scope>
    <source>
        <strain evidence="6 7">NBRC 107741</strain>
    </source>
</reference>
<feature type="transmembrane region" description="Helical" evidence="4">
    <location>
        <begin position="6"/>
        <end position="23"/>
    </location>
</feature>
<evidence type="ECO:0000313" key="6">
    <source>
        <dbReference type="EMBL" id="PQB03466.1"/>
    </source>
</evidence>
<dbReference type="OrthoDB" id="9805625at2"/>
<dbReference type="GO" id="GO:0016757">
    <property type="term" value="F:glycosyltransferase activity"/>
    <property type="evidence" value="ECO:0007669"/>
    <property type="project" value="UniProtKB-KW"/>
</dbReference>
<keyword evidence="4" id="KW-0812">Transmembrane</keyword>
<proteinExistence type="inferred from homology"/>
<dbReference type="AlphaFoldDB" id="A0A2S7KLG3"/>
<dbReference type="SUPFAM" id="SSF53448">
    <property type="entry name" value="Nucleotide-diphospho-sugar transferases"/>
    <property type="match status" value="1"/>
</dbReference>
<feature type="transmembrane region" description="Helical" evidence="4">
    <location>
        <begin position="314"/>
        <end position="334"/>
    </location>
</feature>
<gene>
    <name evidence="6" type="ORF">BST85_00080</name>
</gene>
<keyword evidence="2" id="KW-0328">Glycosyltransferase</keyword>
<dbReference type="Gene3D" id="3.90.550.10">
    <property type="entry name" value="Spore Coat Polysaccharide Biosynthesis Protein SpsA, Chain A"/>
    <property type="match status" value="1"/>
</dbReference>
<dbReference type="EMBL" id="MQUB01000001">
    <property type="protein sequence ID" value="PQB03466.1"/>
    <property type="molecule type" value="Genomic_DNA"/>
</dbReference>
<evidence type="ECO:0000313" key="7">
    <source>
        <dbReference type="Proteomes" id="UP000239800"/>
    </source>
</evidence>